<dbReference type="FunFam" id="1.20.1260.60:FF:000002">
    <property type="entry name" value="Vacuolar protein sorting-associated protein IST1"/>
    <property type="match status" value="1"/>
</dbReference>
<protein>
    <recommendedName>
        <fullName evidence="5">IST1-like protein</fullName>
    </recommendedName>
</protein>
<evidence type="ECO:0008006" key="5">
    <source>
        <dbReference type="Google" id="ProtNLM"/>
    </source>
</evidence>
<comment type="similarity">
    <text evidence="1">Belongs to the IST1 family.</text>
</comment>
<gene>
    <name evidence="3" type="ORF">V8G54_013931</name>
</gene>
<sequence length="408" mass="45478">MGKKLDALLGRTFKAAKFKAIVNLAISRLAVLKNQRQARLRHARSDVLELIQLGHLERASLRVEHVIKDQNMLDVYDRIEGYCNLLIERVHLIEQERECPEELKEAASGLLYAASRCGDFPEIQEIRAVLTSRFGKEFAARSIELRNNCGVHPQMIQKLSTRMPSMESRMKVLKDIASENGIVLQLEVTAVSVEEQSAVELENQHGPEKEEENESILPSRGKNEELTDSFKGKKKYKDVADAAQAAFESAAYAAVAARAALELSRSESHDPDDHDSPGPQTRKVEDGHDNAKHQRENFNKDTDELKGSKDVISRNSTDKVLMGANDSVDAEIEGDPFEEEVVFDDSDDETDNNQNKNESSKKASSSYGAGIDVNSGSRKLVLNTVSESKMQGVPQLDLHKRPISVRSR</sequence>
<evidence type="ECO:0000313" key="4">
    <source>
        <dbReference type="Proteomes" id="UP001374535"/>
    </source>
</evidence>
<dbReference type="PANTHER" id="PTHR12161:SF16">
    <property type="entry name" value="REGULATOR OF VPS4 ACTIVITY IN THE MVB PATHWAY PROTEIN"/>
    <property type="match status" value="1"/>
</dbReference>
<feature type="compositionally biased region" description="Acidic residues" evidence="2">
    <location>
        <begin position="328"/>
        <end position="351"/>
    </location>
</feature>
<accession>A0AAQ3NGL6</accession>
<dbReference type="PANTHER" id="PTHR12161">
    <property type="entry name" value="IST1 FAMILY MEMBER"/>
    <property type="match status" value="1"/>
</dbReference>
<evidence type="ECO:0000313" key="3">
    <source>
        <dbReference type="EMBL" id="WVZ09401.1"/>
    </source>
</evidence>
<feature type="region of interest" description="Disordered" evidence="2">
    <location>
        <begin position="263"/>
        <end position="408"/>
    </location>
</feature>
<proteinExistence type="inferred from homology"/>
<keyword evidence="4" id="KW-1185">Reference proteome</keyword>
<feature type="compositionally biased region" description="Basic and acidic residues" evidence="2">
    <location>
        <begin position="264"/>
        <end position="312"/>
    </location>
</feature>
<dbReference type="Gene3D" id="1.20.1260.60">
    <property type="entry name" value="Vacuolar protein sorting-associated protein Ist1"/>
    <property type="match status" value="1"/>
</dbReference>
<dbReference type="InterPro" id="IPR005061">
    <property type="entry name" value="Ist1"/>
</dbReference>
<reference evidence="3 4" key="1">
    <citation type="journal article" date="2023" name="Life. Sci Alliance">
        <title>Evolutionary insights into 3D genome organization and epigenetic landscape of Vigna mungo.</title>
        <authorList>
            <person name="Junaid A."/>
            <person name="Singh B."/>
            <person name="Bhatia S."/>
        </authorList>
    </citation>
    <scope>NUCLEOTIDE SEQUENCE [LARGE SCALE GENOMIC DNA]</scope>
    <source>
        <strain evidence="3">Urdbean</strain>
    </source>
</reference>
<dbReference type="EMBL" id="CP144696">
    <property type="protein sequence ID" value="WVZ09401.1"/>
    <property type="molecule type" value="Genomic_DNA"/>
</dbReference>
<feature type="compositionally biased region" description="Basic and acidic residues" evidence="2">
    <location>
        <begin position="221"/>
        <end position="231"/>
    </location>
</feature>
<dbReference type="Pfam" id="PF03398">
    <property type="entry name" value="Ist1"/>
    <property type="match status" value="1"/>
</dbReference>
<dbReference type="InterPro" id="IPR042277">
    <property type="entry name" value="IST1-like"/>
</dbReference>
<evidence type="ECO:0000256" key="1">
    <source>
        <dbReference type="ARBA" id="ARBA00005536"/>
    </source>
</evidence>
<feature type="compositionally biased region" description="Low complexity" evidence="2">
    <location>
        <begin position="352"/>
        <end position="366"/>
    </location>
</feature>
<organism evidence="3 4">
    <name type="scientific">Vigna mungo</name>
    <name type="common">Black gram</name>
    <name type="synonym">Phaseolus mungo</name>
    <dbReference type="NCBI Taxonomy" id="3915"/>
    <lineage>
        <taxon>Eukaryota</taxon>
        <taxon>Viridiplantae</taxon>
        <taxon>Streptophyta</taxon>
        <taxon>Embryophyta</taxon>
        <taxon>Tracheophyta</taxon>
        <taxon>Spermatophyta</taxon>
        <taxon>Magnoliopsida</taxon>
        <taxon>eudicotyledons</taxon>
        <taxon>Gunneridae</taxon>
        <taxon>Pentapetalae</taxon>
        <taxon>rosids</taxon>
        <taxon>fabids</taxon>
        <taxon>Fabales</taxon>
        <taxon>Fabaceae</taxon>
        <taxon>Papilionoideae</taxon>
        <taxon>50 kb inversion clade</taxon>
        <taxon>NPAAA clade</taxon>
        <taxon>indigoferoid/millettioid clade</taxon>
        <taxon>Phaseoleae</taxon>
        <taxon>Vigna</taxon>
    </lineage>
</organism>
<evidence type="ECO:0000256" key="2">
    <source>
        <dbReference type="SAM" id="MobiDB-lite"/>
    </source>
</evidence>
<dbReference type="Proteomes" id="UP001374535">
    <property type="component" value="Chromosome 5"/>
</dbReference>
<feature type="region of interest" description="Disordered" evidence="2">
    <location>
        <begin position="199"/>
        <end position="234"/>
    </location>
</feature>
<name>A0AAQ3NGL6_VIGMU</name>
<dbReference type="GO" id="GO:0015031">
    <property type="term" value="P:protein transport"/>
    <property type="evidence" value="ECO:0007669"/>
    <property type="project" value="InterPro"/>
</dbReference>
<dbReference type="AlphaFoldDB" id="A0AAQ3NGL6"/>